<dbReference type="AlphaFoldDB" id="A0A919X7C7"/>
<evidence type="ECO:0000256" key="2">
    <source>
        <dbReference type="ARBA" id="ARBA00010388"/>
    </source>
</evidence>
<dbReference type="GO" id="GO:0005886">
    <property type="term" value="C:plasma membrane"/>
    <property type="evidence" value="ECO:0007669"/>
    <property type="project" value="UniProtKB-SubCell"/>
</dbReference>
<dbReference type="EMBL" id="BORP01000001">
    <property type="protein sequence ID" value="GIO25473.1"/>
    <property type="molecule type" value="Genomic_DNA"/>
</dbReference>
<gene>
    <name evidence="8" type="ORF">J43TS3_00840</name>
</gene>
<keyword evidence="5 7" id="KW-1133">Transmembrane helix</keyword>
<protein>
    <submittedName>
        <fullName evidence="8">Na(+)/H(+) antiporter subunit C</fullName>
    </submittedName>
</protein>
<keyword evidence="3" id="KW-1003">Cell membrane</keyword>
<keyword evidence="9" id="KW-1185">Reference proteome</keyword>
<evidence type="ECO:0000256" key="7">
    <source>
        <dbReference type="SAM" id="Phobius"/>
    </source>
</evidence>
<sequence length="112" mass="12351">METLMAIVIGILFTIGTYLILTNQMLRIILGLSLISHAINLMIMVMGGLKQGGPPLLTEKLHTFTDAIPQALILTAIVINFAVTAFLLVLSYRTYKKHGTADMNKLRGNEHE</sequence>
<evidence type="ECO:0000256" key="3">
    <source>
        <dbReference type="ARBA" id="ARBA00022475"/>
    </source>
</evidence>
<evidence type="ECO:0000256" key="5">
    <source>
        <dbReference type="ARBA" id="ARBA00022989"/>
    </source>
</evidence>
<dbReference type="NCBIfam" id="NF009303">
    <property type="entry name" value="PRK12660.1"/>
    <property type="match status" value="1"/>
</dbReference>
<dbReference type="InterPro" id="IPR050601">
    <property type="entry name" value="CPA3_antiporter_subunitC"/>
</dbReference>
<accession>A0A919X7C7</accession>
<dbReference type="Proteomes" id="UP000676917">
    <property type="component" value="Unassembled WGS sequence"/>
</dbReference>
<proteinExistence type="inferred from homology"/>
<evidence type="ECO:0000313" key="9">
    <source>
        <dbReference type="Proteomes" id="UP000676917"/>
    </source>
</evidence>
<keyword evidence="4 7" id="KW-0812">Transmembrane</keyword>
<comment type="subcellular location">
    <subcellularLocation>
        <location evidence="1">Cell membrane</location>
        <topology evidence="1">Multi-pass membrane protein</topology>
    </subcellularLocation>
</comment>
<keyword evidence="6 7" id="KW-0472">Membrane</keyword>
<evidence type="ECO:0000313" key="8">
    <source>
        <dbReference type="EMBL" id="GIO25473.1"/>
    </source>
</evidence>
<evidence type="ECO:0000256" key="4">
    <source>
        <dbReference type="ARBA" id="ARBA00022692"/>
    </source>
</evidence>
<evidence type="ECO:0000256" key="1">
    <source>
        <dbReference type="ARBA" id="ARBA00004651"/>
    </source>
</evidence>
<organism evidence="8 9">
    <name type="scientific">Ornithinibacillus bavariensis</name>
    <dbReference type="NCBI Taxonomy" id="545502"/>
    <lineage>
        <taxon>Bacteria</taxon>
        <taxon>Bacillati</taxon>
        <taxon>Bacillota</taxon>
        <taxon>Bacilli</taxon>
        <taxon>Bacillales</taxon>
        <taxon>Bacillaceae</taxon>
        <taxon>Ornithinibacillus</taxon>
    </lineage>
</organism>
<feature type="transmembrane region" description="Helical" evidence="7">
    <location>
        <begin position="28"/>
        <end position="47"/>
    </location>
</feature>
<feature type="transmembrane region" description="Helical" evidence="7">
    <location>
        <begin position="67"/>
        <end position="90"/>
    </location>
</feature>
<dbReference type="NCBIfam" id="NF006372">
    <property type="entry name" value="PRK08600.1"/>
    <property type="match status" value="1"/>
</dbReference>
<feature type="transmembrane region" description="Helical" evidence="7">
    <location>
        <begin position="6"/>
        <end position="21"/>
    </location>
</feature>
<comment type="similarity">
    <text evidence="2">Belongs to the CPA3 antiporters (TC 2.A.63) subunit C family.</text>
</comment>
<name>A0A919X7C7_9BACI</name>
<dbReference type="InterPro" id="IPR039428">
    <property type="entry name" value="NUOK/Mnh_C1-like"/>
</dbReference>
<evidence type="ECO:0000256" key="6">
    <source>
        <dbReference type="ARBA" id="ARBA00023136"/>
    </source>
</evidence>
<dbReference type="PANTHER" id="PTHR34583:SF2">
    <property type="entry name" value="ANTIPORTER SUBUNIT MNHC2-RELATED"/>
    <property type="match status" value="1"/>
</dbReference>
<dbReference type="NCBIfam" id="NF006573">
    <property type="entry name" value="PRK09094.1"/>
    <property type="match status" value="1"/>
</dbReference>
<dbReference type="RefSeq" id="WP_212919024.1">
    <property type="nucleotide sequence ID" value="NZ_BORP01000001.1"/>
</dbReference>
<dbReference type="Pfam" id="PF00420">
    <property type="entry name" value="Oxidored_q2"/>
    <property type="match status" value="1"/>
</dbReference>
<comment type="caution">
    <text evidence="8">The sequence shown here is derived from an EMBL/GenBank/DDBJ whole genome shotgun (WGS) entry which is preliminary data.</text>
</comment>
<dbReference type="Gene3D" id="1.10.287.3510">
    <property type="match status" value="1"/>
</dbReference>
<dbReference type="PANTHER" id="PTHR34583">
    <property type="entry name" value="ANTIPORTER SUBUNIT MNHC2-RELATED"/>
    <property type="match status" value="1"/>
</dbReference>
<reference evidence="8" key="1">
    <citation type="submission" date="2021-03" db="EMBL/GenBank/DDBJ databases">
        <title>Antimicrobial resistance genes in bacteria isolated from Japanese honey, and their potential for conferring macrolide and lincosamide resistance in the American foulbrood pathogen Paenibacillus larvae.</title>
        <authorList>
            <person name="Okamoto M."/>
            <person name="Kumagai M."/>
            <person name="Kanamori H."/>
            <person name="Takamatsu D."/>
        </authorList>
    </citation>
    <scope>NUCLEOTIDE SEQUENCE</scope>
    <source>
        <strain evidence="8">J43TS3</strain>
    </source>
</reference>